<keyword evidence="2" id="KW-0472">Membrane</keyword>
<feature type="transmembrane region" description="Helical" evidence="2">
    <location>
        <begin position="49"/>
        <end position="73"/>
    </location>
</feature>
<dbReference type="AlphaFoldDB" id="A0A0G4IYE0"/>
<dbReference type="InterPro" id="IPR001117">
    <property type="entry name" value="Cu-oxidase_2nd"/>
</dbReference>
<evidence type="ECO:0000256" key="2">
    <source>
        <dbReference type="SAM" id="Phobius"/>
    </source>
</evidence>
<dbReference type="PANTHER" id="PTHR11709">
    <property type="entry name" value="MULTI-COPPER OXIDASE"/>
    <property type="match status" value="1"/>
</dbReference>
<dbReference type="Pfam" id="PF00394">
    <property type="entry name" value="Cu-oxidase"/>
    <property type="match status" value="1"/>
</dbReference>
<dbReference type="Proteomes" id="UP000039324">
    <property type="component" value="Unassembled WGS sequence"/>
</dbReference>
<dbReference type="EMBL" id="CDSF01000101">
    <property type="protein sequence ID" value="CEP00350.1"/>
    <property type="molecule type" value="Genomic_DNA"/>
</dbReference>
<gene>
    <name evidence="5" type="ORF">PBRA_001404</name>
    <name evidence="6" type="ORF">PLBR_LOCUS1356</name>
</gene>
<proteinExistence type="predicted"/>
<organism evidence="5 7">
    <name type="scientific">Plasmodiophora brassicae</name>
    <name type="common">Clubroot disease agent</name>
    <dbReference type="NCBI Taxonomy" id="37360"/>
    <lineage>
        <taxon>Eukaryota</taxon>
        <taxon>Sar</taxon>
        <taxon>Rhizaria</taxon>
        <taxon>Endomyxa</taxon>
        <taxon>Phytomyxea</taxon>
        <taxon>Plasmodiophorida</taxon>
        <taxon>Plasmodiophoridae</taxon>
        <taxon>Plasmodiophora</taxon>
    </lineage>
</organism>
<reference evidence="6 8" key="2">
    <citation type="submission" date="2018-03" db="EMBL/GenBank/DDBJ databases">
        <authorList>
            <person name="Fogelqvist J."/>
        </authorList>
    </citation>
    <scope>NUCLEOTIDE SEQUENCE [LARGE SCALE GENOMIC DNA]</scope>
</reference>
<dbReference type="Gene3D" id="2.60.40.420">
    <property type="entry name" value="Cupredoxins - blue copper proteins"/>
    <property type="match status" value="2"/>
</dbReference>
<dbReference type="SUPFAM" id="SSF49503">
    <property type="entry name" value="Cupredoxins"/>
    <property type="match status" value="2"/>
</dbReference>
<evidence type="ECO:0000313" key="7">
    <source>
        <dbReference type="Proteomes" id="UP000039324"/>
    </source>
</evidence>
<evidence type="ECO:0008006" key="9">
    <source>
        <dbReference type="Google" id="ProtNLM"/>
    </source>
</evidence>
<evidence type="ECO:0000313" key="6">
    <source>
        <dbReference type="EMBL" id="SPQ94141.1"/>
    </source>
</evidence>
<dbReference type="Proteomes" id="UP000290189">
    <property type="component" value="Unassembled WGS sequence"/>
</dbReference>
<dbReference type="InterPro" id="IPR008972">
    <property type="entry name" value="Cupredoxin"/>
</dbReference>
<evidence type="ECO:0000313" key="8">
    <source>
        <dbReference type="Proteomes" id="UP000290189"/>
    </source>
</evidence>
<reference evidence="5 7" key="1">
    <citation type="submission" date="2015-02" db="EMBL/GenBank/DDBJ databases">
        <authorList>
            <person name="Chooi Y.-H."/>
        </authorList>
    </citation>
    <scope>NUCLEOTIDE SEQUENCE [LARGE SCALE GENOMIC DNA]</scope>
    <source>
        <strain evidence="5">E3</strain>
    </source>
</reference>
<protein>
    <recommendedName>
        <fullName evidence="9">Plastocyanin-like domain-containing protein</fullName>
    </recommendedName>
</protein>
<evidence type="ECO:0000313" key="5">
    <source>
        <dbReference type="EMBL" id="CEP00350.1"/>
    </source>
</evidence>
<feature type="domain" description="Plastocyanin-like" evidence="3">
    <location>
        <begin position="260"/>
        <end position="346"/>
    </location>
</feature>
<evidence type="ECO:0000259" key="4">
    <source>
        <dbReference type="Pfam" id="PF07731"/>
    </source>
</evidence>
<dbReference type="InterPro" id="IPR011706">
    <property type="entry name" value="Cu-oxidase_C"/>
</dbReference>
<keyword evidence="7" id="KW-1185">Reference proteome</keyword>
<keyword evidence="6" id="KW-0496">Mitochondrion</keyword>
<evidence type="ECO:0000256" key="1">
    <source>
        <dbReference type="SAM" id="MobiDB-lite"/>
    </source>
</evidence>
<dbReference type="EMBL" id="OVEO01000002">
    <property type="protein sequence ID" value="SPQ94141.1"/>
    <property type="molecule type" value="Genomic_DNA"/>
</dbReference>
<dbReference type="OrthoDB" id="2121828at2759"/>
<geneLocation type="mitochondrion" evidence="6"/>
<accession>A0A0G4IYE0</accession>
<feature type="domain" description="Plastocyanin-like" evidence="4">
    <location>
        <begin position="436"/>
        <end position="541"/>
    </location>
</feature>
<dbReference type="GO" id="GO:0016491">
    <property type="term" value="F:oxidoreductase activity"/>
    <property type="evidence" value="ECO:0007669"/>
    <property type="project" value="InterPro"/>
</dbReference>
<name>A0A0G4IYE0_PLABS</name>
<dbReference type="Pfam" id="PF07731">
    <property type="entry name" value="Cu-oxidase_2"/>
    <property type="match status" value="1"/>
</dbReference>
<feature type="region of interest" description="Disordered" evidence="1">
    <location>
        <begin position="1"/>
        <end position="39"/>
    </location>
</feature>
<sequence length="545" mass="58965">MSEPASGAPYQALSVDDDQTSAASANPTDDDVDNRPVSPRRNDIWNQPWWLFFLMVLLFLGLIAASISVHVAVCSAPPPPETDPVRPLQFTTLRIGKHLVDTHLGTPSNHTEVCSMESVAVSGVGPTWAASFINIPDDTLEAAFVLGNDIARETIVAGFGGLPAAGDTVAVGPSHARMLWAGRLASWRYATAGWASVRIHAGSTDRIFVPIVIAGANIPDAYGAVESARDVLFFLEDACPSYAPPCTCSYNGSESARYGAVFVNGRRRSRRLHEMHVDPDSRVRLRVMNGAGGTNFQFTMRTDDDKVVGTIVAVDGQWIQPVPLASLNTTVFVGVGQRLDIVISIPKRRWTRVELVAVEEGRGDQPRHQTGLVLLTEQSPWASAHDVADLPLASARVVYDDWGAERLYRRLDANHPGAKQTSATIVAANATAVMRLSANNTINGYKYDDKASVVYVRLGSTLAITFANDIDDEAVPVHIDGHWFTVVAFDGVPVVGAALRDTLLIPARRNATVAIQAVNPGRFQVACLNEIRRQRGMATTLQYIV</sequence>
<evidence type="ECO:0000259" key="3">
    <source>
        <dbReference type="Pfam" id="PF00394"/>
    </source>
</evidence>
<dbReference type="GO" id="GO:0005507">
    <property type="term" value="F:copper ion binding"/>
    <property type="evidence" value="ECO:0007669"/>
    <property type="project" value="InterPro"/>
</dbReference>
<keyword evidence="2" id="KW-1133">Transmembrane helix</keyword>
<keyword evidence="2" id="KW-0812">Transmembrane</keyword>
<dbReference type="InterPro" id="IPR045087">
    <property type="entry name" value="Cu-oxidase_fam"/>
</dbReference>